<protein>
    <submittedName>
        <fullName evidence="1">Uncharacterized protein</fullName>
    </submittedName>
</protein>
<dbReference type="Proteomes" id="UP001451606">
    <property type="component" value="Chromosome"/>
</dbReference>
<dbReference type="EMBL" id="CP133772">
    <property type="protein sequence ID" value="WYX99602.1"/>
    <property type="molecule type" value="Genomic_DNA"/>
</dbReference>
<evidence type="ECO:0000313" key="2">
    <source>
        <dbReference type="Proteomes" id="UP001451606"/>
    </source>
</evidence>
<proteinExistence type="predicted"/>
<gene>
    <name evidence="1" type="ORF">OXIME_000137</name>
</gene>
<dbReference type="RefSeq" id="WP_393971570.1">
    <property type="nucleotide sequence ID" value="NZ_CP133772.1"/>
</dbReference>
<dbReference type="AlphaFoldDB" id="A0AAX4NF90"/>
<evidence type="ECO:0000313" key="1">
    <source>
        <dbReference type="EMBL" id="WYX99602.1"/>
    </source>
</evidence>
<accession>A0AAX4NF90</accession>
<sequence>MREVEILTLESPIITAAKLALRKAKPIISYTNVGDAMRNPIRNAGFNMRLCVLRSYFDNRLLLAEDTRFMRRDYRTFIMGHKGDIKTLTPGTKEDFLMNSWNRWEMHMKNRRHILIRSEALYLIKMRNHLERP</sequence>
<organism evidence="1 2">
    <name type="scientific">Oxyplasma meridianum</name>
    <dbReference type="NCBI Taxonomy" id="3073602"/>
    <lineage>
        <taxon>Archaea</taxon>
        <taxon>Methanobacteriati</taxon>
        <taxon>Thermoplasmatota</taxon>
        <taxon>Thermoplasmata</taxon>
        <taxon>Thermoplasmatales</taxon>
        <taxon>Thermoplasmataceae</taxon>
        <taxon>Oxyplasma</taxon>
    </lineage>
</organism>
<name>A0AAX4NF90_9ARCH</name>
<dbReference type="KEGG" id="omr:OXIME_000137"/>
<dbReference type="GeneID" id="95966860"/>
<keyword evidence="2" id="KW-1185">Reference proteome</keyword>
<reference evidence="1 2" key="1">
    <citation type="submission" date="2023-09" db="EMBL/GenBank/DDBJ databases">
        <authorList>
            <person name="Golyshina O.V."/>
            <person name="Lunev E.A."/>
            <person name="Bargiela R."/>
            <person name="Gaines M.C."/>
            <person name="Daum B."/>
            <person name="Bale N.J."/>
            <person name="Koenen M."/>
            <person name="Sinninghe Damst J.S."/>
            <person name="Yakimov M."/>
            <person name="Golyshin P.N."/>
        </authorList>
    </citation>
    <scope>NUCLEOTIDE SEQUENCE [LARGE SCALE GENOMIC DNA]</scope>
    <source>
        <strain evidence="1 2">M1</strain>
    </source>
</reference>